<protein>
    <recommendedName>
        <fullName evidence="3">DUF2877 domain-containing protein</fullName>
    </recommendedName>
</protein>
<reference evidence="2" key="1">
    <citation type="submission" date="2017-07" db="EMBL/GenBank/DDBJ databases">
        <authorList>
            <person name="Varghese N."/>
            <person name="Submissions S."/>
        </authorList>
    </citation>
    <scope>NUCLEOTIDE SEQUENCE [LARGE SCALE GENOMIC DNA]</scope>
    <source>
        <strain evidence="2">NLAE-zl-C134</strain>
    </source>
</reference>
<accession>A0A315ZVW7</accession>
<dbReference type="AlphaFoldDB" id="A0A315ZVW7"/>
<sequence>MEISAKIISIQLQDRLKEEHVYSIHSRFPHGINVEAEGRLVFIGNKENEILPYGIVISPEKLSDLHWLAELETVLWKDSSFVTARGCLKTKQARAFSNTLPVLSALWGDPPTLNFPEFDSLQTGFGESIRSAGGLLGEKKEKLAEAVRTGEKLEMILTQWVGSGPGLTPSGDDYLTGILAADEIYHFTCLQFRDAIKNLLDQGYTTDVAANQLICAAEGAFSGSWIGFMKAYVNADEGEMKKNFYKILSYGHTSGRDMFAGFLTGLEIAKHGVKYGE</sequence>
<evidence type="ECO:0000313" key="1">
    <source>
        <dbReference type="EMBL" id="SUQ15187.1"/>
    </source>
</evidence>
<proteinExistence type="predicted"/>
<dbReference type="InterPro" id="IPR021530">
    <property type="entry name" value="AllH-like"/>
</dbReference>
<dbReference type="RefSeq" id="WP_181392867.1">
    <property type="nucleotide sequence ID" value="NZ_QGDS01000010.1"/>
</dbReference>
<dbReference type="EMBL" id="UHJJ01000010">
    <property type="protein sequence ID" value="SUQ15187.1"/>
    <property type="molecule type" value="Genomic_DNA"/>
</dbReference>
<name>A0A315ZVW7_9FIRM</name>
<keyword evidence="2" id="KW-1185">Reference proteome</keyword>
<organism evidence="1 2">
    <name type="scientific">Faecalicatena contorta</name>
    <dbReference type="NCBI Taxonomy" id="39482"/>
    <lineage>
        <taxon>Bacteria</taxon>
        <taxon>Bacillati</taxon>
        <taxon>Bacillota</taxon>
        <taxon>Clostridia</taxon>
        <taxon>Lachnospirales</taxon>
        <taxon>Lachnospiraceae</taxon>
        <taxon>Faecalicatena</taxon>
    </lineage>
</organism>
<dbReference type="Pfam" id="PF11392">
    <property type="entry name" value="AllH"/>
    <property type="match status" value="1"/>
</dbReference>
<gene>
    <name evidence="1" type="ORF">SAMN05216529_11090</name>
</gene>
<evidence type="ECO:0000313" key="2">
    <source>
        <dbReference type="Proteomes" id="UP000254051"/>
    </source>
</evidence>
<dbReference type="Proteomes" id="UP000254051">
    <property type="component" value="Unassembled WGS sequence"/>
</dbReference>
<evidence type="ECO:0008006" key="3">
    <source>
        <dbReference type="Google" id="ProtNLM"/>
    </source>
</evidence>